<dbReference type="SUPFAM" id="SSF47336">
    <property type="entry name" value="ACP-like"/>
    <property type="match status" value="1"/>
</dbReference>
<evidence type="ECO:0000256" key="1">
    <source>
        <dbReference type="ARBA" id="ARBA00022450"/>
    </source>
</evidence>
<evidence type="ECO:0000313" key="7">
    <source>
        <dbReference type="EMBL" id="NIZ68641.1"/>
    </source>
</evidence>
<dbReference type="EMBL" id="JAATLM010000001">
    <property type="protein sequence ID" value="NIZ68641.1"/>
    <property type="molecule type" value="Genomic_DNA"/>
</dbReference>
<dbReference type="PROSITE" id="PS50075">
    <property type="entry name" value="CARRIER"/>
    <property type="match status" value="1"/>
</dbReference>
<comment type="function">
    <text evidence="3 5">Carrier of the growing fatty acid chain in fatty acid biosynthesis.</text>
</comment>
<evidence type="ECO:0000256" key="4">
    <source>
        <dbReference type="NCBIfam" id="TIGR00517"/>
    </source>
</evidence>
<comment type="caution">
    <text evidence="7">The sequence shown here is derived from an EMBL/GenBank/DDBJ whole genome shotgun (WGS) entry which is preliminary data.</text>
</comment>
<evidence type="ECO:0000313" key="8">
    <source>
        <dbReference type="Proteomes" id="UP000778951"/>
    </source>
</evidence>
<dbReference type="AlphaFoldDB" id="A0A968GF13"/>
<dbReference type="GO" id="GO:0005829">
    <property type="term" value="C:cytosol"/>
    <property type="evidence" value="ECO:0007669"/>
    <property type="project" value="TreeGrafter"/>
</dbReference>
<dbReference type="GO" id="GO:0000035">
    <property type="term" value="F:acyl binding"/>
    <property type="evidence" value="ECO:0007669"/>
    <property type="project" value="TreeGrafter"/>
</dbReference>
<dbReference type="InterPro" id="IPR009081">
    <property type="entry name" value="PP-bd_ACP"/>
</dbReference>
<keyword evidence="2 3" id="KW-0597">Phosphoprotein</keyword>
<dbReference type="InterPro" id="IPR003231">
    <property type="entry name" value="ACP"/>
</dbReference>
<keyword evidence="8" id="KW-1185">Reference proteome</keyword>
<dbReference type="GO" id="GO:0009245">
    <property type="term" value="P:lipid A biosynthetic process"/>
    <property type="evidence" value="ECO:0007669"/>
    <property type="project" value="TreeGrafter"/>
</dbReference>
<organism evidence="7 8">
    <name type="scientific">Entomospira culicis</name>
    <dbReference type="NCBI Taxonomy" id="2719989"/>
    <lineage>
        <taxon>Bacteria</taxon>
        <taxon>Pseudomonadati</taxon>
        <taxon>Spirochaetota</taxon>
        <taxon>Spirochaetia</taxon>
        <taxon>Spirochaetales</taxon>
        <taxon>Spirochaetaceae</taxon>
        <taxon>Entomospira</taxon>
    </lineage>
</organism>
<feature type="modified residue" description="O-(pantetheine 4'-phosphoryl)serine" evidence="3">
    <location>
        <position position="41"/>
    </location>
</feature>
<comment type="subcellular location">
    <subcellularLocation>
        <location evidence="3">Cytoplasm</location>
    </subcellularLocation>
</comment>
<comment type="similarity">
    <text evidence="3">Belongs to the acyl carrier protein (ACP) family.</text>
</comment>
<dbReference type="RefSeq" id="WP_167694713.1">
    <property type="nucleotide sequence ID" value="NZ_CP118181.1"/>
</dbReference>
<evidence type="ECO:0000256" key="5">
    <source>
        <dbReference type="RuleBase" id="RU003545"/>
    </source>
</evidence>
<gene>
    <name evidence="3 7" type="primary">acpP</name>
    <name evidence="7" type="ORF">HCT48_00185</name>
</gene>
<keyword evidence="3" id="KW-0275">Fatty acid biosynthesis</keyword>
<keyword evidence="3" id="KW-0443">Lipid metabolism</keyword>
<dbReference type="PANTHER" id="PTHR20863:SF76">
    <property type="entry name" value="CARRIER DOMAIN-CONTAINING PROTEIN"/>
    <property type="match status" value="1"/>
</dbReference>
<dbReference type="InterPro" id="IPR036736">
    <property type="entry name" value="ACP-like_sf"/>
</dbReference>
<evidence type="ECO:0000256" key="3">
    <source>
        <dbReference type="HAMAP-Rule" id="MF_01217"/>
    </source>
</evidence>
<dbReference type="PANTHER" id="PTHR20863">
    <property type="entry name" value="ACYL CARRIER PROTEIN"/>
    <property type="match status" value="1"/>
</dbReference>
<dbReference type="NCBIfam" id="NF002148">
    <property type="entry name" value="PRK00982.1-2"/>
    <property type="match status" value="1"/>
</dbReference>
<dbReference type="GO" id="GO:0000036">
    <property type="term" value="F:acyl carrier activity"/>
    <property type="evidence" value="ECO:0007669"/>
    <property type="project" value="UniProtKB-UniRule"/>
</dbReference>
<dbReference type="Proteomes" id="UP000778951">
    <property type="component" value="Unassembled WGS sequence"/>
</dbReference>
<feature type="domain" description="Carrier" evidence="6">
    <location>
        <begin position="5"/>
        <end position="81"/>
    </location>
</feature>
<comment type="PTM">
    <text evidence="3">4'-phosphopantetheine is transferred from CoA to a specific serine of apo-ACP by AcpS. This modification is essential for activity because fatty acids are bound in thioester linkage to the sulfhydryl of the prosthetic group.</text>
</comment>
<comment type="pathway">
    <text evidence="3 5">Lipid metabolism; fatty acid biosynthesis.</text>
</comment>
<proteinExistence type="inferred from homology"/>
<dbReference type="NCBIfam" id="TIGR00517">
    <property type="entry name" value="acyl_carrier"/>
    <property type="match status" value="1"/>
</dbReference>
<keyword evidence="3" id="KW-0276">Fatty acid metabolism</keyword>
<evidence type="ECO:0000259" key="6">
    <source>
        <dbReference type="PROSITE" id="PS50075"/>
    </source>
</evidence>
<dbReference type="Gene3D" id="1.10.1200.10">
    <property type="entry name" value="ACP-like"/>
    <property type="match status" value="1"/>
</dbReference>
<dbReference type="NCBIfam" id="NF002150">
    <property type="entry name" value="PRK00982.1-4"/>
    <property type="match status" value="1"/>
</dbReference>
<keyword evidence="3" id="KW-0444">Lipid biosynthesis</keyword>
<dbReference type="HAMAP" id="MF_01217">
    <property type="entry name" value="Acyl_carrier"/>
    <property type="match status" value="1"/>
</dbReference>
<protein>
    <recommendedName>
        <fullName evidence="3 4">Acyl carrier protein</fullName>
        <shortName evidence="3">ACP</shortName>
    </recommendedName>
</protein>
<sequence length="82" mass="9478">MHTEEELFEQLKKIIVEKLKVEDPAKVTKEARFREDLNADSLDTYDLVYSIEEEMEITIPAEKATDFEKVGDALAFIVSQKN</sequence>
<dbReference type="GO" id="GO:0016020">
    <property type="term" value="C:membrane"/>
    <property type="evidence" value="ECO:0007669"/>
    <property type="project" value="GOC"/>
</dbReference>
<reference evidence="7" key="1">
    <citation type="submission" date="2020-03" db="EMBL/GenBank/DDBJ databases">
        <title>Spirochaetal bacteria isolated from arthropods constitute a novel genus Entomospira genus novum within the order Spirochaetales.</title>
        <authorList>
            <person name="Grana-Miraglia L."/>
            <person name="Sikutova S."/>
            <person name="Fingerle V."/>
            <person name="Sing A."/>
            <person name="Castillo-Ramirez S."/>
            <person name="Margos G."/>
            <person name="Rudolf I."/>
        </authorList>
    </citation>
    <scope>NUCLEOTIDE SEQUENCE</scope>
    <source>
        <strain evidence="7">BR149</strain>
    </source>
</reference>
<evidence type="ECO:0000256" key="2">
    <source>
        <dbReference type="ARBA" id="ARBA00022553"/>
    </source>
</evidence>
<keyword evidence="3" id="KW-0963">Cytoplasm</keyword>
<name>A0A968GF13_9SPIO</name>
<accession>A0A968GF13</accession>
<dbReference type="Pfam" id="PF00550">
    <property type="entry name" value="PP-binding"/>
    <property type="match status" value="1"/>
</dbReference>
<comment type="PTM">
    <text evidence="5">4'-phosphopantetheine is transferred from CoA to a specific serine of apo-ACP by acpS.</text>
</comment>
<keyword evidence="1 3" id="KW-0596">Phosphopantetheine</keyword>